<accession>A0A1T1HDY6</accession>
<organism evidence="1 2">
    <name type="scientific">Oceanospirillum linum</name>
    <dbReference type="NCBI Taxonomy" id="966"/>
    <lineage>
        <taxon>Bacteria</taxon>
        <taxon>Pseudomonadati</taxon>
        <taxon>Pseudomonadota</taxon>
        <taxon>Gammaproteobacteria</taxon>
        <taxon>Oceanospirillales</taxon>
        <taxon>Oceanospirillaceae</taxon>
        <taxon>Oceanospirillum</taxon>
    </lineage>
</organism>
<gene>
    <name evidence="1" type="ORF">BTA35_0200230</name>
</gene>
<reference evidence="1" key="1">
    <citation type="submission" date="2017-02" db="EMBL/GenBank/DDBJ databases">
        <title>Draft Genome Sequence of the Salt Water Bacterium Oceanospirillum linum ATCC 11336.</title>
        <authorList>
            <person name="Trachtenberg A.M."/>
            <person name="Carney J.G."/>
            <person name="Linnane J.D."/>
            <person name="Rheaume B.A."/>
            <person name="Pitts N.L."/>
            <person name="Mykles D.L."/>
            <person name="Maclea K.S."/>
        </authorList>
    </citation>
    <scope>NUCLEOTIDE SEQUENCE [LARGE SCALE GENOMIC DNA]</scope>
    <source>
        <strain evidence="1">ATCC 11336</strain>
    </source>
</reference>
<sequence>MRLFFAEPATLSGYLKTCQTTGRPLGPVGYDKQLYFQPVLYVSDLIQDGSGLAAIVFKVS</sequence>
<protein>
    <submittedName>
        <fullName evidence="1">Uncharacterized protein</fullName>
    </submittedName>
</protein>
<dbReference type="AlphaFoldDB" id="A0A1T1HDY6"/>
<dbReference type="EMBL" id="MTSD02000001">
    <property type="protein sequence ID" value="OOV88026.1"/>
    <property type="molecule type" value="Genomic_DNA"/>
</dbReference>
<proteinExistence type="predicted"/>
<dbReference type="Proteomes" id="UP000190064">
    <property type="component" value="Unassembled WGS sequence"/>
</dbReference>
<keyword evidence="2" id="KW-1185">Reference proteome</keyword>
<dbReference type="STRING" id="966.BTA35_0200230"/>
<evidence type="ECO:0000313" key="1">
    <source>
        <dbReference type="EMBL" id="OOV88026.1"/>
    </source>
</evidence>
<comment type="caution">
    <text evidence="1">The sequence shown here is derived from an EMBL/GenBank/DDBJ whole genome shotgun (WGS) entry which is preliminary data.</text>
</comment>
<evidence type="ECO:0000313" key="2">
    <source>
        <dbReference type="Proteomes" id="UP000190064"/>
    </source>
</evidence>
<name>A0A1T1HDY6_OCELI</name>